<gene>
    <name evidence="2" type="ORF">LMG7974_00501</name>
</gene>
<dbReference type="RefSeq" id="WP_229932321.1">
    <property type="nucleotide sequence ID" value="NZ_CAJHOF010000003.1"/>
</dbReference>
<dbReference type="Pfam" id="PF04214">
    <property type="entry name" value="DUF411"/>
    <property type="match status" value="1"/>
</dbReference>
<name>A0ABM8Q409_9BACT</name>
<dbReference type="InterPro" id="IPR007332">
    <property type="entry name" value="DUF411"/>
</dbReference>
<feature type="signal peptide" evidence="1">
    <location>
        <begin position="1"/>
        <end position="19"/>
    </location>
</feature>
<evidence type="ECO:0000313" key="3">
    <source>
        <dbReference type="Proteomes" id="UP000789803"/>
    </source>
</evidence>
<keyword evidence="1" id="KW-0732">Signal</keyword>
<accession>A0ABM8Q409</accession>
<comment type="caution">
    <text evidence="2">The sequence shown here is derived from an EMBL/GenBank/DDBJ whole genome shotgun (WGS) entry which is preliminary data.</text>
</comment>
<reference evidence="2 3" key="1">
    <citation type="submission" date="2020-11" db="EMBL/GenBank/DDBJ databases">
        <authorList>
            <person name="Peeters C."/>
        </authorList>
    </citation>
    <scope>NUCLEOTIDE SEQUENCE [LARGE SCALE GENOMIC DNA]</scope>
    <source>
        <strain evidence="2 3">LMG 7974</strain>
    </source>
</reference>
<keyword evidence="3" id="KW-1185">Reference proteome</keyword>
<evidence type="ECO:0000256" key="1">
    <source>
        <dbReference type="SAM" id="SignalP"/>
    </source>
</evidence>
<protein>
    <recommendedName>
        <fullName evidence="4">DUF411 domain-containing protein</fullName>
    </recommendedName>
</protein>
<organism evidence="2 3">
    <name type="scientific">Campylobacter majalis</name>
    <dbReference type="NCBI Taxonomy" id="2790656"/>
    <lineage>
        <taxon>Bacteria</taxon>
        <taxon>Pseudomonadati</taxon>
        <taxon>Campylobacterota</taxon>
        <taxon>Epsilonproteobacteria</taxon>
        <taxon>Campylobacterales</taxon>
        <taxon>Campylobacteraceae</taxon>
        <taxon>Campylobacter</taxon>
    </lineage>
</organism>
<feature type="chain" id="PRO_5047045223" description="DUF411 domain-containing protein" evidence="1">
    <location>
        <begin position="20"/>
        <end position="147"/>
    </location>
</feature>
<evidence type="ECO:0000313" key="2">
    <source>
        <dbReference type="EMBL" id="CAD7287622.1"/>
    </source>
</evidence>
<dbReference type="EMBL" id="CAJHOF010000003">
    <property type="protein sequence ID" value="CAD7287622.1"/>
    <property type="molecule type" value="Genomic_DNA"/>
</dbReference>
<sequence>MRKILLSCAIFAFSFGANLLEIYKSPSCGCCTKWGEIMSENGFEIKQYFQDDVIEIKNRFNIPLDLSSCHTALIDSYVVEGHVPADEIKRLLKLKPEGVVGISVPGMPLESPGMEQGSRPEIYDVILFKHDGSREVFATYIGSKRIR</sequence>
<evidence type="ECO:0008006" key="4">
    <source>
        <dbReference type="Google" id="ProtNLM"/>
    </source>
</evidence>
<dbReference type="Proteomes" id="UP000789803">
    <property type="component" value="Unassembled WGS sequence"/>
</dbReference>
<proteinExistence type="predicted"/>